<dbReference type="PANTHER" id="PTHR43228">
    <property type="entry name" value="TWO-COMPONENT RESPONSE REGULATOR"/>
    <property type="match status" value="1"/>
</dbReference>
<feature type="domain" description="Response regulatory" evidence="2">
    <location>
        <begin position="1"/>
        <end position="108"/>
    </location>
</feature>
<dbReference type="PANTHER" id="PTHR43228:SF1">
    <property type="entry name" value="TWO-COMPONENT RESPONSE REGULATOR ARR22"/>
    <property type="match status" value="1"/>
</dbReference>
<name>A0A7W4W2G4_9GAMM</name>
<gene>
    <name evidence="3" type="ORF">FHR99_000444</name>
</gene>
<dbReference type="SMART" id="SM00448">
    <property type="entry name" value="REC"/>
    <property type="match status" value="1"/>
</dbReference>
<dbReference type="SUPFAM" id="SSF52172">
    <property type="entry name" value="CheY-like"/>
    <property type="match status" value="1"/>
</dbReference>
<keyword evidence="4" id="KW-1185">Reference proteome</keyword>
<accession>A0A7W4W2G4</accession>
<protein>
    <submittedName>
        <fullName evidence="3">Two-component system chemotaxis response regulator CheY</fullName>
    </submittedName>
</protein>
<evidence type="ECO:0000313" key="4">
    <source>
        <dbReference type="Proteomes" id="UP000537130"/>
    </source>
</evidence>
<dbReference type="Gene3D" id="3.40.50.2300">
    <property type="match status" value="1"/>
</dbReference>
<dbReference type="PROSITE" id="PS50110">
    <property type="entry name" value="RESPONSE_REGULATORY"/>
    <property type="match status" value="1"/>
</dbReference>
<dbReference type="EMBL" id="JACHWY010000001">
    <property type="protein sequence ID" value="MBB3046208.1"/>
    <property type="molecule type" value="Genomic_DNA"/>
</dbReference>
<sequence>MRRIIKNLLRKLGYEQVDEAEDGAKALPMLHGGGYDFLITDLNMPGMSGLELLKAVRNDASLSSLPVLVVTADANREQIVEAAQAGVNGYVVKPFTAAVLQEKIEQIFSGKSSTATRESNRP</sequence>
<dbReference type="InterPro" id="IPR052048">
    <property type="entry name" value="ST_Response_Regulator"/>
</dbReference>
<organism evidence="3 4">
    <name type="scientific">Litorivivens lipolytica</name>
    <dbReference type="NCBI Taxonomy" id="1524264"/>
    <lineage>
        <taxon>Bacteria</taxon>
        <taxon>Pseudomonadati</taxon>
        <taxon>Pseudomonadota</taxon>
        <taxon>Gammaproteobacteria</taxon>
        <taxon>Litorivivens</taxon>
    </lineage>
</organism>
<keyword evidence="1" id="KW-0597">Phosphoprotein</keyword>
<dbReference type="Proteomes" id="UP000537130">
    <property type="component" value="Unassembled WGS sequence"/>
</dbReference>
<dbReference type="GO" id="GO:0000160">
    <property type="term" value="P:phosphorelay signal transduction system"/>
    <property type="evidence" value="ECO:0007669"/>
    <property type="project" value="InterPro"/>
</dbReference>
<comment type="caution">
    <text evidence="3">The sequence shown here is derived from an EMBL/GenBank/DDBJ whole genome shotgun (WGS) entry which is preliminary data.</text>
</comment>
<reference evidence="3 4" key="1">
    <citation type="submission" date="2020-08" db="EMBL/GenBank/DDBJ databases">
        <title>Genomic Encyclopedia of Type Strains, Phase III (KMG-III): the genomes of soil and plant-associated and newly described type strains.</title>
        <authorList>
            <person name="Whitman W."/>
        </authorList>
    </citation>
    <scope>NUCLEOTIDE SEQUENCE [LARGE SCALE GENOMIC DNA]</scope>
    <source>
        <strain evidence="3 4">CECT 8654</strain>
    </source>
</reference>
<dbReference type="Pfam" id="PF00072">
    <property type="entry name" value="Response_reg"/>
    <property type="match status" value="1"/>
</dbReference>
<dbReference type="AlphaFoldDB" id="A0A7W4W2G4"/>
<feature type="modified residue" description="4-aspartylphosphate" evidence="1">
    <location>
        <position position="41"/>
    </location>
</feature>
<dbReference type="InterPro" id="IPR001789">
    <property type="entry name" value="Sig_transdc_resp-reg_receiver"/>
</dbReference>
<proteinExistence type="predicted"/>
<dbReference type="InterPro" id="IPR011006">
    <property type="entry name" value="CheY-like_superfamily"/>
</dbReference>
<evidence type="ECO:0000313" key="3">
    <source>
        <dbReference type="EMBL" id="MBB3046208.1"/>
    </source>
</evidence>
<evidence type="ECO:0000256" key="1">
    <source>
        <dbReference type="PROSITE-ProRule" id="PRU00169"/>
    </source>
</evidence>
<evidence type="ECO:0000259" key="2">
    <source>
        <dbReference type="PROSITE" id="PS50110"/>
    </source>
</evidence>